<reference evidence="2 3" key="1">
    <citation type="submission" date="2020-08" db="EMBL/GenBank/DDBJ databases">
        <title>Sequencing the genomes of 1000 actinobacteria strains.</title>
        <authorList>
            <person name="Klenk H.-P."/>
        </authorList>
    </citation>
    <scope>NUCLEOTIDE SEQUENCE [LARGE SCALE GENOMIC DNA]</scope>
    <source>
        <strain evidence="2 3">DSM 45486</strain>
    </source>
</reference>
<comment type="caution">
    <text evidence="2">The sequence shown here is derived from an EMBL/GenBank/DDBJ whole genome shotgun (WGS) entry which is preliminary data.</text>
</comment>
<gene>
    <name evidence="2" type="ORF">F4560_008692</name>
</gene>
<feature type="region of interest" description="Disordered" evidence="1">
    <location>
        <begin position="148"/>
        <end position="169"/>
    </location>
</feature>
<organism evidence="2 3">
    <name type="scientific">Saccharothrix ecbatanensis</name>
    <dbReference type="NCBI Taxonomy" id="1105145"/>
    <lineage>
        <taxon>Bacteria</taxon>
        <taxon>Bacillati</taxon>
        <taxon>Actinomycetota</taxon>
        <taxon>Actinomycetes</taxon>
        <taxon>Pseudonocardiales</taxon>
        <taxon>Pseudonocardiaceae</taxon>
        <taxon>Saccharothrix</taxon>
    </lineage>
</organism>
<proteinExistence type="predicted"/>
<sequence>MAEAEYNRRHADCRSHRWTLQGSRATHCGYCCPPPPLSEEQVATIREIFNSNKPDPSELDTWQLTLTCDHLVEATQHHTNTYWYRSVTNCPECQQVRGIVSSVKLPPGDARLTAERRSLQESLTKARVEEDRLQKRVDKARQRVSAMEEQLADLDANDGRPARQRVSAE</sequence>
<feature type="compositionally biased region" description="Basic and acidic residues" evidence="1">
    <location>
        <begin position="157"/>
        <end position="169"/>
    </location>
</feature>
<dbReference type="EMBL" id="JACHMO010000001">
    <property type="protein sequence ID" value="MBB5808924.1"/>
    <property type="molecule type" value="Genomic_DNA"/>
</dbReference>
<dbReference type="RefSeq" id="WP_184928756.1">
    <property type="nucleotide sequence ID" value="NZ_JACHMO010000001.1"/>
</dbReference>
<dbReference type="AlphaFoldDB" id="A0A7W9HUU5"/>
<keyword evidence="3" id="KW-1185">Reference proteome</keyword>
<accession>A0A7W9HUU5</accession>
<protein>
    <submittedName>
        <fullName evidence="2">Uncharacterized protein</fullName>
    </submittedName>
</protein>
<evidence type="ECO:0000256" key="1">
    <source>
        <dbReference type="SAM" id="MobiDB-lite"/>
    </source>
</evidence>
<evidence type="ECO:0000313" key="2">
    <source>
        <dbReference type="EMBL" id="MBB5808924.1"/>
    </source>
</evidence>
<evidence type="ECO:0000313" key="3">
    <source>
        <dbReference type="Proteomes" id="UP000552097"/>
    </source>
</evidence>
<name>A0A7W9HUU5_9PSEU</name>
<dbReference type="Proteomes" id="UP000552097">
    <property type="component" value="Unassembled WGS sequence"/>
</dbReference>